<dbReference type="AlphaFoldDB" id="G3BE68"/>
<dbReference type="GO" id="GO:0036297">
    <property type="term" value="P:interstrand cross-link repair"/>
    <property type="evidence" value="ECO:0007669"/>
    <property type="project" value="TreeGrafter"/>
</dbReference>
<feature type="domain" description="Helicase ATP-binding" evidence="3">
    <location>
        <begin position="316"/>
        <end position="519"/>
    </location>
</feature>
<dbReference type="SMART" id="SM00490">
    <property type="entry name" value="HELICc"/>
    <property type="match status" value="1"/>
</dbReference>
<dbReference type="Pfam" id="PF09369">
    <property type="entry name" value="MZB"/>
    <property type="match status" value="1"/>
</dbReference>
<evidence type="ECO:0000313" key="6">
    <source>
        <dbReference type="Proteomes" id="UP000000707"/>
    </source>
</evidence>
<keyword evidence="2" id="KW-0067">ATP-binding</keyword>
<dbReference type="Pfam" id="PF00271">
    <property type="entry name" value="Helicase_C"/>
    <property type="match status" value="1"/>
</dbReference>
<dbReference type="GO" id="GO:0005524">
    <property type="term" value="F:ATP binding"/>
    <property type="evidence" value="ECO:0007669"/>
    <property type="project" value="UniProtKB-KW"/>
</dbReference>
<dbReference type="GO" id="GO:0016787">
    <property type="term" value="F:hydrolase activity"/>
    <property type="evidence" value="ECO:0007669"/>
    <property type="project" value="UniProtKB-KW"/>
</dbReference>
<dbReference type="Gene3D" id="3.40.50.300">
    <property type="entry name" value="P-loop containing nucleotide triphosphate hydrolases"/>
    <property type="match status" value="2"/>
</dbReference>
<dbReference type="CDD" id="cd17923">
    <property type="entry name" value="DEXHc_Hrq1-like"/>
    <property type="match status" value="1"/>
</dbReference>
<dbReference type="InterPro" id="IPR018973">
    <property type="entry name" value="MZB"/>
</dbReference>
<evidence type="ECO:0000256" key="1">
    <source>
        <dbReference type="ARBA" id="ARBA00022741"/>
    </source>
</evidence>
<sequence length="1131" mass="127480">METRDQEIPFSKWPDPLKRLGRIFSQINANLTFILSHSRSTIPTYEYFQKLVPDLTIFDLASIKYFLPPGDVFFDYVDKEDLLANEKVGYTKEQGYNMKQPDTIDKLYEDIKNANENGSSQILLFTFDDMKVDNIGALSNSRRAPWKRTNTESNSFFNHRDLITQKLTQPQLSGIINTRNAKFQAGVSHFVQEVGTNTEELLVLDKLNADVVSFVPSEPDLEDPVQKMTKRQRLENTSVSESLDSQGMVDILKNSSIYKDQIEFEATFTEARPATFKPFDLEMYDIHPALAYGVKKYKGIDMETMLYSHQTEALEHILDYTKTHVITSTSTSSGKSLIYQIPILNSILWDMENGNTNHRASTAIFIFPTKALAQDQKKHLEDLIKHIPMPKNGSIRVDTYDGDTDTKTKGTIRRFANIIFTNPDTIHASILPNHEGMSYSDSSGGWQYFLHALKFIVVDEIHVYKGTFGINVSFVMARLLRVLSHSSSSHQVKFISSSATVLNPESHFRVVCAISPEDNVVHISNDGSACCEKKFLIWNPPPLMNKRVNNITESARVLLSLLGGSKFIKVIVFCPIRQVCELLMKQIRSLLITSEYADLGIKEGDIMAYRGGYSKTDRRNIEQKMFNGEVRALVATNALELGVDLSDLDVVITCSFPVSKSNMHQQFGRAGRGRNAKGSLAIFVAGAIPVDSYYVKHPEELLDKSTYEDLCVESLIGVGMHKLIMENHLQCAAFELPIDIDQDAKWFCNYESTPKKVQIFRTACAEKLNQDKLHRYRTSPDYLPWPASKVAIRAVESPAYAVVDITNGRNIVIEEVEESRTSFTLYEGGIFLHQGLPYLVKDFNSDKKYAKVQRVTVDWVTSQRDFTDVDPHIIEYIRCLKSPMREVSDIPAYFGTIEITTIVFGFFKVNKKNEIIEAVEVKNPPVRYKSKGFWLDIPKPVLDAIVEKSLSPAGGIHAAQHCLMNILPLYISGSATELLTECKAPEKEFARRQTKRKRPARLIFYDSKGGPSGSGVSAKAFEYIDEILLAAYDRVKDCDCEWGCPKCVTASFCKEGMTVMSKPAAYIILGSLVGRELSELVQEVPDGPELNMPEISVETVQPASSVVKMAKDVEIVEIKRATKPLKPIKKE</sequence>
<gene>
    <name evidence="5" type="ORF">CANTEDRAFT_127731</name>
</gene>
<dbReference type="SMART" id="SM00487">
    <property type="entry name" value="DEXDc"/>
    <property type="match status" value="1"/>
</dbReference>
<dbReference type="GO" id="GO:0003676">
    <property type="term" value="F:nucleic acid binding"/>
    <property type="evidence" value="ECO:0007669"/>
    <property type="project" value="InterPro"/>
</dbReference>
<dbReference type="OrthoDB" id="18781at2759"/>
<protein>
    <submittedName>
        <fullName evidence="5">p-loop containing nucleoside triphosphate hydrolase protein</fullName>
    </submittedName>
</protein>
<name>G3BE68_CANTC</name>
<dbReference type="PANTHER" id="PTHR47957">
    <property type="entry name" value="ATP-DEPENDENT HELICASE HRQ1"/>
    <property type="match status" value="1"/>
</dbReference>
<dbReference type="Pfam" id="PF00270">
    <property type="entry name" value="DEAD"/>
    <property type="match status" value="1"/>
</dbReference>
<accession>G3BE68</accession>
<dbReference type="SUPFAM" id="SSF52540">
    <property type="entry name" value="P-loop containing nucleoside triphosphate hydrolases"/>
    <property type="match status" value="1"/>
</dbReference>
<dbReference type="CDD" id="cd18797">
    <property type="entry name" value="SF2_C_Hrq"/>
    <property type="match status" value="1"/>
</dbReference>
<dbReference type="PANTHER" id="PTHR47957:SF3">
    <property type="entry name" value="ATP-DEPENDENT HELICASE HRQ1"/>
    <property type="match status" value="1"/>
</dbReference>
<proteinExistence type="predicted"/>
<dbReference type="InterPro" id="IPR014001">
    <property type="entry name" value="Helicase_ATP-bd"/>
</dbReference>
<dbReference type="GO" id="GO:0043138">
    <property type="term" value="F:3'-5' DNA helicase activity"/>
    <property type="evidence" value="ECO:0007669"/>
    <property type="project" value="TreeGrafter"/>
</dbReference>
<dbReference type="PROSITE" id="PS51192">
    <property type="entry name" value="HELICASE_ATP_BIND_1"/>
    <property type="match status" value="1"/>
</dbReference>
<dbReference type="PROSITE" id="PS51194">
    <property type="entry name" value="HELICASE_CTER"/>
    <property type="match status" value="1"/>
</dbReference>
<evidence type="ECO:0000256" key="2">
    <source>
        <dbReference type="ARBA" id="ARBA00022840"/>
    </source>
</evidence>
<organism evidence="6">
    <name type="scientific">Candida tenuis (strain ATCC 10573 / BCRC 21748 / CBS 615 / JCM 9827 / NBRC 10315 / NRRL Y-1498 / VKM Y-70)</name>
    <name type="common">Yeast</name>
    <name type="synonym">Yamadazyma tenuis</name>
    <dbReference type="NCBI Taxonomy" id="590646"/>
    <lineage>
        <taxon>Eukaryota</taxon>
        <taxon>Fungi</taxon>
        <taxon>Dikarya</taxon>
        <taxon>Ascomycota</taxon>
        <taxon>Saccharomycotina</taxon>
        <taxon>Pichiomycetes</taxon>
        <taxon>Debaryomycetaceae</taxon>
        <taxon>Yamadazyma</taxon>
    </lineage>
</organism>
<dbReference type="Proteomes" id="UP000000707">
    <property type="component" value="Unassembled WGS sequence"/>
</dbReference>
<dbReference type="InterPro" id="IPR027417">
    <property type="entry name" value="P-loop_NTPase"/>
</dbReference>
<dbReference type="HOGENOM" id="CLU_000809_1_0_1"/>
<dbReference type="eggNOG" id="KOG4150">
    <property type="taxonomic scope" value="Eukaryota"/>
</dbReference>
<keyword evidence="6" id="KW-1185">Reference proteome</keyword>
<dbReference type="GO" id="GO:0005634">
    <property type="term" value="C:nucleus"/>
    <property type="evidence" value="ECO:0007669"/>
    <property type="project" value="TreeGrafter"/>
</dbReference>
<dbReference type="EMBL" id="GL996528">
    <property type="protein sequence ID" value="EGV60472.1"/>
    <property type="molecule type" value="Genomic_DNA"/>
</dbReference>
<evidence type="ECO:0000259" key="4">
    <source>
        <dbReference type="PROSITE" id="PS51194"/>
    </source>
</evidence>
<dbReference type="GO" id="GO:0006289">
    <property type="term" value="P:nucleotide-excision repair"/>
    <property type="evidence" value="ECO:0007669"/>
    <property type="project" value="TreeGrafter"/>
</dbReference>
<dbReference type="InterPro" id="IPR055227">
    <property type="entry name" value="HRQ1_WHD"/>
</dbReference>
<keyword evidence="5" id="KW-0378">Hydrolase</keyword>
<dbReference type="InterPro" id="IPR011545">
    <property type="entry name" value="DEAD/DEAH_box_helicase_dom"/>
</dbReference>
<keyword evidence="1" id="KW-0547">Nucleotide-binding</keyword>
<feature type="domain" description="Helicase C-terminal" evidence="4">
    <location>
        <begin position="560"/>
        <end position="719"/>
    </location>
</feature>
<reference evidence="5 6" key="1">
    <citation type="journal article" date="2011" name="Proc. Natl. Acad. Sci. U.S.A.">
        <title>Comparative genomics of xylose-fermenting fungi for enhanced biofuel production.</title>
        <authorList>
            <person name="Wohlbach D.J."/>
            <person name="Kuo A."/>
            <person name="Sato T.K."/>
            <person name="Potts K.M."/>
            <person name="Salamov A.A."/>
            <person name="LaButti K.M."/>
            <person name="Sun H."/>
            <person name="Clum A."/>
            <person name="Pangilinan J.L."/>
            <person name="Lindquist E.A."/>
            <person name="Lucas S."/>
            <person name="Lapidus A."/>
            <person name="Jin M."/>
            <person name="Gunawan C."/>
            <person name="Balan V."/>
            <person name="Dale B.E."/>
            <person name="Jeffries T.W."/>
            <person name="Zinkel R."/>
            <person name="Barry K.W."/>
            <person name="Grigoriev I.V."/>
            <person name="Gasch A.P."/>
        </authorList>
    </citation>
    <scope>NUCLEOTIDE SEQUENCE [LARGE SCALE GENOMIC DNA]</scope>
    <source>
        <strain evidence="6">ATCC 10573 / BCRC 21748 / CBS 615 / JCM 9827 / NBRC 10315 / NRRL Y-1498 / VKM Y-70</strain>
    </source>
</reference>
<dbReference type="InterPro" id="IPR001650">
    <property type="entry name" value="Helicase_C-like"/>
</dbReference>
<dbReference type="Pfam" id="PF22982">
    <property type="entry name" value="WHD_HRQ1"/>
    <property type="match status" value="1"/>
</dbReference>
<evidence type="ECO:0000313" key="5">
    <source>
        <dbReference type="EMBL" id="EGV60472.1"/>
    </source>
</evidence>
<evidence type="ECO:0000259" key="3">
    <source>
        <dbReference type="PROSITE" id="PS51192"/>
    </source>
</evidence>